<keyword evidence="1" id="KW-0175">Coiled coil</keyword>
<dbReference type="AlphaFoldDB" id="A0AAU7CRI5"/>
<evidence type="ECO:0000256" key="3">
    <source>
        <dbReference type="SAM" id="SignalP"/>
    </source>
</evidence>
<evidence type="ECO:0000256" key="1">
    <source>
        <dbReference type="SAM" id="Coils"/>
    </source>
</evidence>
<feature type="signal peptide" evidence="3">
    <location>
        <begin position="1"/>
        <end position="19"/>
    </location>
</feature>
<feature type="region of interest" description="Disordered" evidence="2">
    <location>
        <begin position="196"/>
        <end position="221"/>
    </location>
</feature>
<sequence>MTRWVVGVWCLLGALTALADDPVFSGPQVGEKLTTFKATAFSGPQAGREVEIPGPNAGRPTVLVFVHEITRPALQLIRPIDHFGAKWADLGLTSQIIWLAADPAQAEQFLERAKKSLNLKIPVAIAPGGIEGPGNYGLNRNVTLTILVANEGNVVANFAIVQPNETDAPKVLAPIAKLLGKAAPSMDAIKAEVGTGRMMSRPEAARPAESKQERSRPAPDRIGALEEKVAALTEALNEARARIARLEGTPPPAPIGGRSLPDIGNGTRDPELQRLMRQLIQLKAEQSQVDQTAKEMARWAGDDPRKKSELAQYSKLVIELGYGTEAAKNALKAMAKD</sequence>
<name>A0AAU7CRI5_9BACT</name>
<protein>
    <recommendedName>
        <fullName evidence="5">Thioredoxin domain-containing protein</fullName>
    </recommendedName>
</protein>
<reference evidence="4" key="1">
    <citation type="submission" date="2024-05" db="EMBL/GenBank/DDBJ databases">
        <title>Planctomycetes of the genus Singulisphaera possess chitinolytic capabilities.</title>
        <authorList>
            <person name="Ivanova A."/>
        </authorList>
    </citation>
    <scope>NUCLEOTIDE SEQUENCE</scope>
    <source>
        <strain evidence="4">Ch08T</strain>
    </source>
</reference>
<evidence type="ECO:0000256" key="2">
    <source>
        <dbReference type="SAM" id="MobiDB-lite"/>
    </source>
</evidence>
<keyword evidence="3" id="KW-0732">Signal</keyword>
<feature type="chain" id="PRO_5043391845" description="Thioredoxin domain-containing protein" evidence="3">
    <location>
        <begin position="20"/>
        <end position="337"/>
    </location>
</feature>
<dbReference type="EMBL" id="CP155447">
    <property type="protein sequence ID" value="XBH07629.1"/>
    <property type="molecule type" value="Genomic_DNA"/>
</dbReference>
<dbReference type="RefSeq" id="WP_406700468.1">
    <property type="nucleotide sequence ID" value="NZ_CP155447.1"/>
</dbReference>
<evidence type="ECO:0000313" key="4">
    <source>
        <dbReference type="EMBL" id="XBH07629.1"/>
    </source>
</evidence>
<feature type="compositionally biased region" description="Basic and acidic residues" evidence="2">
    <location>
        <begin position="203"/>
        <end position="221"/>
    </location>
</feature>
<accession>A0AAU7CRI5</accession>
<organism evidence="4">
    <name type="scientific">Singulisphaera sp. Ch08</name>
    <dbReference type="NCBI Taxonomy" id="3120278"/>
    <lineage>
        <taxon>Bacteria</taxon>
        <taxon>Pseudomonadati</taxon>
        <taxon>Planctomycetota</taxon>
        <taxon>Planctomycetia</taxon>
        <taxon>Isosphaerales</taxon>
        <taxon>Isosphaeraceae</taxon>
        <taxon>Singulisphaera</taxon>
    </lineage>
</organism>
<evidence type="ECO:0008006" key="5">
    <source>
        <dbReference type="Google" id="ProtNLM"/>
    </source>
</evidence>
<proteinExistence type="predicted"/>
<feature type="coiled-coil region" evidence="1">
    <location>
        <begin position="222"/>
        <end position="292"/>
    </location>
</feature>
<gene>
    <name evidence="4" type="ORF">V5E97_16805</name>
</gene>